<gene>
    <name evidence="2" type="ORF">LSH36_1780g00001</name>
</gene>
<evidence type="ECO:0000256" key="1">
    <source>
        <dbReference type="SAM" id="MobiDB-lite"/>
    </source>
</evidence>
<comment type="caution">
    <text evidence="2">The sequence shown here is derived from an EMBL/GenBank/DDBJ whole genome shotgun (WGS) entry which is preliminary data.</text>
</comment>
<feature type="region of interest" description="Disordered" evidence="1">
    <location>
        <begin position="1"/>
        <end position="23"/>
    </location>
</feature>
<dbReference type="Proteomes" id="UP001208570">
    <property type="component" value="Unassembled WGS sequence"/>
</dbReference>
<evidence type="ECO:0000313" key="2">
    <source>
        <dbReference type="EMBL" id="KAK2139449.1"/>
    </source>
</evidence>
<proteinExistence type="predicted"/>
<keyword evidence="3" id="KW-1185">Reference proteome</keyword>
<dbReference type="EMBL" id="JAODUP010001779">
    <property type="protein sequence ID" value="KAK2139449.1"/>
    <property type="molecule type" value="Genomic_DNA"/>
</dbReference>
<dbReference type="AlphaFoldDB" id="A0AAD9MQP8"/>
<reference evidence="2" key="1">
    <citation type="journal article" date="2023" name="Mol. Biol. Evol.">
        <title>Third-Generation Sequencing Reveals the Adaptive Role of the Epigenome in Three Deep-Sea Polychaetes.</title>
        <authorList>
            <person name="Perez M."/>
            <person name="Aroh O."/>
            <person name="Sun Y."/>
            <person name="Lan Y."/>
            <person name="Juniper S.K."/>
            <person name="Young C.R."/>
            <person name="Angers B."/>
            <person name="Qian P.Y."/>
        </authorList>
    </citation>
    <scope>NUCLEOTIDE SEQUENCE</scope>
    <source>
        <strain evidence="2">P08H-3</strain>
    </source>
</reference>
<name>A0AAD9MQP8_9ANNE</name>
<organism evidence="2 3">
    <name type="scientific">Paralvinella palmiformis</name>
    <dbReference type="NCBI Taxonomy" id="53620"/>
    <lineage>
        <taxon>Eukaryota</taxon>
        <taxon>Metazoa</taxon>
        <taxon>Spiralia</taxon>
        <taxon>Lophotrochozoa</taxon>
        <taxon>Annelida</taxon>
        <taxon>Polychaeta</taxon>
        <taxon>Sedentaria</taxon>
        <taxon>Canalipalpata</taxon>
        <taxon>Terebellida</taxon>
        <taxon>Terebelliformia</taxon>
        <taxon>Alvinellidae</taxon>
        <taxon>Paralvinella</taxon>
    </lineage>
</organism>
<protein>
    <submittedName>
        <fullName evidence="2">Uncharacterized protein</fullName>
    </submittedName>
</protein>
<sequence length="86" mass="9559">MGYMTSQWLLQRPPHPATTTTDSSVGLSSIGWFESSRARSALFPSSAIKLDQFDGRVTATSFSILRRTDRWCCLHLVLVPVLIDSS</sequence>
<accession>A0AAD9MQP8</accession>
<evidence type="ECO:0000313" key="3">
    <source>
        <dbReference type="Proteomes" id="UP001208570"/>
    </source>
</evidence>